<sequence length="85" mass="9016">MRSSPCGQRAVLTLPCVAWISLSDTLPRIDASHPYLYSDIPSTAPSSHSADSCDAPINILQSCLLQSVLTRGGSVRPAKSFVFPG</sequence>
<dbReference type="AlphaFoldDB" id="A0A0H2RTU0"/>
<reference evidence="1 2" key="1">
    <citation type="submission" date="2015-04" db="EMBL/GenBank/DDBJ databases">
        <title>Complete genome sequence of Schizopora paradoxa KUC8140, a cosmopolitan wood degrader in East Asia.</title>
        <authorList>
            <consortium name="DOE Joint Genome Institute"/>
            <person name="Min B."/>
            <person name="Park H."/>
            <person name="Jang Y."/>
            <person name="Kim J.-J."/>
            <person name="Kim K.H."/>
            <person name="Pangilinan J."/>
            <person name="Lipzen A."/>
            <person name="Riley R."/>
            <person name="Grigoriev I.V."/>
            <person name="Spatafora J.W."/>
            <person name="Choi I.-G."/>
        </authorList>
    </citation>
    <scope>NUCLEOTIDE SEQUENCE [LARGE SCALE GENOMIC DNA]</scope>
    <source>
        <strain evidence="1 2">KUC8140</strain>
    </source>
</reference>
<protein>
    <submittedName>
        <fullName evidence="1">Uncharacterized protein</fullName>
    </submittedName>
</protein>
<dbReference type="EMBL" id="KQ085932">
    <property type="protein sequence ID" value="KLO15279.1"/>
    <property type="molecule type" value="Genomic_DNA"/>
</dbReference>
<keyword evidence="2" id="KW-1185">Reference proteome</keyword>
<evidence type="ECO:0000313" key="2">
    <source>
        <dbReference type="Proteomes" id="UP000053477"/>
    </source>
</evidence>
<dbReference type="Proteomes" id="UP000053477">
    <property type="component" value="Unassembled WGS sequence"/>
</dbReference>
<evidence type="ECO:0000313" key="1">
    <source>
        <dbReference type="EMBL" id="KLO15279.1"/>
    </source>
</evidence>
<organism evidence="1 2">
    <name type="scientific">Schizopora paradoxa</name>
    <dbReference type="NCBI Taxonomy" id="27342"/>
    <lineage>
        <taxon>Eukaryota</taxon>
        <taxon>Fungi</taxon>
        <taxon>Dikarya</taxon>
        <taxon>Basidiomycota</taxon>
        <taxon>Agaricomycotina</taxon>
        <taxon>Agaricomycetes</taxon>
        <taxon>Hymenochaetales</taxon>
        <taxon>Schizoporaceae</taxon>
        <taxon>Schizopora</taxon>
    </lineage>
</organism>
<name>A0A0H2RTU0_9AGAM</name>
<accession>A0A0H2RTU0</accession>
<gene>
    <name evidence="1" type="ORF">SCHPADRAFT_902572</name>
</gene>
<proteinExistence type="predicted"/>
<dbReference type="InParanoid" id="A0A0H2RTU0"/>